<feature type="signal peptide" evidence="1">
    <location>
        <begin position="1"/>
        <end position="18"/>
    </location>
</feature>
<proteinExistence type="predicted"/>
<keyword evidence="3" id="KW-1185">Reference proteome</keyword>
<sequence length="144" mass="16341">MIWLILGLCGMISRYETAEYEQHTSIEYSLLLIPHKRQRAWHVKQNAKPAKPEGYISTQPTHPSRLLSPSQILLPLASQNQHVHNLPPNTNEPFPISSPTPVTHTGAFEAFPTILPMVRESQKVRLHQAPPCLAYQGRFSVFQI</sequence>
<protein>
    <submittedName>
        <fullName evidence="2">Uncharacterized protein</fullName>
    </submittedName>
</protein>
<name>A0A3N4LSS2_9PEZI</name>
<evidence type="ECO:0000256" key="1">
    <source>
        <dbReference type="SAM" id="SignalP"/>
    </source>
</evidence>
<dbReference type="InParanoid" id="A0A3N4LSS2"/>
<evidence type="ECO:0000313" key="2">
    <source>
        <dbReference type="EMBL" id="RPB25953.1"/>
    </source>
</evidence>
<organism evidence="2 3">
    <name type="scientific">Terfezia boudieri ATCC MYA-4762</name>
    <dbReference type="NCBI Taxonomy" id="1051890"/>
    <lineage>
        <taxon>Eukaryota</taxon>
        <taxon>Fungi</taxon>
        <taxon>Dikarya</taxon>
        <taxon>Ascomycota</taxon>
        <taxon>Pezizomycotina</taxon>
        <taxon>Pezizomycetes</taxon>
        <taxon>Pezizales</taxon>
        <taxon>Pezizaceae</taxon>
        <taxon>Terfezia</taxon>
    </lineage>
</organism>
<dbReference type="EMBL" id="ML121536">
    <property type="protein sequence ID" value="RPB25953.1"/>
    <property type="molecule type" value="Genomic_DNA"/>
</dbReference>
<gene>
    <name evidence="2" type="ORF">L211DRAFT_866888</name>
</gene>
<dbReference type="AlphaFoldDB" id="A0A3N4LSS2"/>
<evidence type="ECO:0000313" key="3">
    <source>
        <dbReference type="Proteomes" id="UP000267821"/>
    </source>
</evidence>
<accession>A0A3N4LSS2</accession>
<keyword evidence="1" id="KW-0732">Signal</keyword>
<dbReference type="Proteomes" id="UP000267821">
    <property type="component" value="Unassembled WGS sequence"/>
</dbReference>
<feature type="chain" id="PRO_5018156106" evidence="1">
    <location>
        <begin position="19"/>
        <end position="144"/>
    </location>
</feature>
<reference evidence="2 3" key="1">
    <citation type="journal article" date="2018" name="Nat. Ecol. Evol.">
        <title>Pezizomycetes genomes reveal the molecular basis of ectomycorrhizal truffle lifestyle.</title>
        <authorList>
            <person name="Murat C."/>
            <person name="Payen T."/>
            <person name="Noel B."/>
            <person name="Kuo A."/>
            <person name="Morin E."/>
            <person name="Chen J."/>
            <person name="Kohler A."/>
            <person name="Krizsan K."/>
            <person name="Balestrini R."/>
            <person name="Da Silva C."/>
            <person name="Montanini B."/>
            <person name="Hainaut M."/>
            <person name="Levati E."/>
            <person name="Barry K.W."/>
            <person name="Belfiori B."/>
            <person name="Cichocki N."/>
            <person name="Clum A."/>
            <person name="Dockter R.B."/>
            <person name="Fauchery L."/>
            <person name="Guy J."/>
            <person name="Iotti M."/>
            <person name="Le Tacon F."/>
            <person name="Lindquist E.A."/>
            <person name="Lipzen A."/>
            <person name="Malagnac F."/>
            <person name="Mello A."/>
            <person name="Molinier V."/>
            <person name="Miyauchi S."/>
            <person name="Poulain J."/>
            <person name="Riccioni C."/>
            <person name="Rubini A."/>
            <person name="Sitrit Y."/>
            <person name="Splivallo R."/>
            <person name="Traeger S."/>
            <person name="Wang M."/>
            <person name="Zifcakova L."/>
            <person name="Wipf D."/>
            <person name="Zambonelli A."/>
            <person name="Paolocci F."/>
            <person name="Nowrousian M."/>
            <person name="Ottonello S."/>
            <person name="Baldrian P."/>
            <person name="Spatafora J.W."/>
            <person name="Henrissat B."/>
            <person name="Nagy L.G."/>
            <person name="Aury J.M."/>
            <person name="Wincker P."/>
            <person name="Grigoriev I.V."/>
            <person name="Bonfante P."/>
            <person name="Martin F.M."/>
        </authorList>
    </citation>
    <scope>NUCLEOTIDE SEQUENCE [LARGE SCALE GENOMIC DNA]</scope>
    <source>
        <strain evidence="2 3">ATCC MYA-4762</strain>
    </source>
</reference>